<dbReference type="RefSeq" id="WP_346111253.1">
    <property type="nucleotide sequence ID" value="NZ_BAAAMU010000072.1"/>
</dbReference>
<organism evidence="2 3">
    <name type="scientific">Nonomuraea maheshkhaliensis</name>
    <dbReference type="NCBI Taxonomy" id="419590"/>
    <lineage>
        <taxon>Bacteria</taxon>
        <taxon>Bacillati</taxon>
        <taxon>Actinomycetota</taxon>
        <taxon>Actinomycetes</taxon>
        <taxon>Streptosporangiales</taxon>
        <taxon>Streptosporangiaceae</taxon>
        <taxon>Nonomuraea</taxon>
    </lineage>
</organism>
<accession>A0ABP4S6X1</accession>
<dbReference type="EMBL" id="BAAAMU010000072">
    <property type="protein sequence ID" value="GAA1664903.1"/>
    <property type="molecule type" value="Genomic_DNA"/>
</dbReference>
<feature type="signal peptide" evidence="1">
    <location>
        <begin position="1"/>
        <end position="25"/>
    </location>
</feature>
<sequence>MPKRHLAVAALTAITLLAAPLSTGAANATSAPYTVTTANVSSVATTQPLKLRGGLTLHLPITWAVHRVRPDWTRVVTGKCAKPSSGYGTPGCRSFWVLGPKAIKYGNELFHAYDGKRPFYPATDVQQCPSNGKWGQTLGSARVTGLRQVGPGHKAAYREWRASCVSYVNGKVKSRYTQREWYLPKTRILVVDQWRTPGLPDVLRNADWS</sequence>
<name>A0ABP4S6X1_9ACTN</name>
<keyword evidence="1" id="KW-0732">Signal</keyword>
<evidence type="ECO:0000313" key="2">
    <source>
        <dbReference type="EMBL" id="GAA1664903.1"/>
    </source>
</evidence>
<gene>
    <name evidence="2" type="ORF">GCM10009733_073250</name>
</gene>
<protein>
    <submittedName>
        <fullName evidence="2">Uncharacterized protein</fullName>
    </submittedName>
</protein>
<evidence type="ECO:0000256" key="1">
    <source>
        <dbReference type="SAM" id="SignalP"/>
    </source>
</evidence>
<dbReference type="Proteomes" id="UP001500064">
    <property type="component" value="Unassembled WGS sequence"/>
</dbReference>
<feature type="chain" id="PRO_5045706672" evidence="1">
    <location>
        <begin position="26"/>
        <end position="209"/>
    </location>
</feature>
<evidence type="ECO:0000313" key="3">
    <source>
        <dbReference type="Proteomes" id="UP001500064"/>
    </source>
</evidence>
<reference evidence="3" key="1">
    <citation type="journal article" date="2019" name="Int. J. Syst. Evol. Microbiol.">
        <title>The Global Catalogue of Microorganisms (GCM) 10K type strain sequencing project: providing services to taxonomists for standard genome sequencing and annotation.</title>
        <authorList>
            <consortium name="The Broad Institute Genomics Platform"/>
            <consortium name="The Broad Institute Genome Sequencing Center for Infectious Disease"/>
            <person name="Wu L."/>
            <person name="Ma J."/>
        </authorList>
    </citation>
    <scope>NUCLEOTIDE SEQUENCE [LARGE SCALE GENOMIC DNA]</scope>
    <source>
        <strain evidence="3">JCM 13929</strain>
    </source>
</reference>
<proteinExistence type="predicted"/>
<comment type="caution">
    <text evidence="2">The sequence shown here is derived from an EMBL/GenBank/DDBJ whole genome shotgun (WGS) entry which is preliminary data.</text>
</comment>
<keyword evidence="3" id="KW-1185">Reference proteome</keyword>